<dbReference type="EMBL" id="LXQA011350980">
    <property type="protein sequence ID" value="MCI94236.1"/>
    <property type="molecule type" value="Genomic_DNA"/>
</dbReference>
<feature type="region of interest" description="Disordered" evidence="1">
    <location>
        <begin position="1"/>
        <end position="27"/>
    </location>
</feature>
<comment type="caution">
    <text evidence="2">The sequence shown here is derived from an EMBL/GenBank/DDBJ whole genome shotgun (WGS) entry which is preliminary data.</text>
</comment>
<reference evidence="2 3" key="1">
    <citation type="journal article" date="2018" name="Front. Plant Sci.">
        <title>Red Clover (Trifolium pratense) and Zigzag Clover (T. medium) - A Picture of Genomic Similarities and Differences.</title>
        <authorList>
            <person name="Dluhosova J."/>
            <person name="Istvanek J."/>
            <person name="Nedelnik J."/>
            <person name="Repkova J."/>
        </authorList>
    </citation>
    <scope>NUCLEOTIDE SEQUENCE [LARGE SCALE GENOMIC DNA]</scope>
    <source>
        <strain evidence="3">cv. 10/8</strain>
        <tissue evidence="2">Leaf</tissue>
    </source>
</reference>
<accession>A0A392W1C5</accession>
<evidence type="ECO:0000313" key="2">
    <source>
        <dbReference type="EMBL" id="MCI94236.1"/>
    </source>
</evidence>
<organism evidence="2 3">
    <name type="scientific">Trifolium medium</name>
    <dbReference type="NCBI Taxonomy" id="97028"/>
    <lineage>
        <taxon>Eukaryota</taxon>
        <taxon>Viridiplantae</taxon>
        <taxon>Streptophyta</taxon>
        <taxon>Embryophyta</taxon>
        <taxon>Tracheophyta</taxon>
        <taxon>Spermatophyta</taxon>
        <taxon>Magnoliopsida</taxon>
        <taxon>eudicotyledons</taxon>
        <taxon>Gunneridae</taxon>
        <taxon>Pentapetalae</taxon>
        <taxon>rosids</taxon>
        <taxon>fabids</taxon>
        <taxon>Fabales</taxon>
        <taxon>Fabaceae</taxon>
        <taxon>Papilionoideae</taxon>
        <taxon>50 kb inversion clade</taxon>
        <taxon>NPAAA clade</taxon>
        <taxon>Hologalegina</taxon>
        <taxon>IRL clade</taxon>
        <taxon>Trifolieae</taxon>
        <taxon>Trifolium</taxon>
    </lineage>
</organism>
<feature type="non-terminal residue" evidence="2">
    <location>
        <position position="27"/>
    </location>
</feature>
<dbReference type="AlphaFoldDB" id="A0A392W1C5"/>
<protein>
    <submittedName>
        <fullName evidence="2">Uncharacterized protein</fullName>
    </submittedName>
</protein>
<proteinExistence type="predicted"/>
<feature type="compositionally biased region" description="Polar residues" evidence="1">
    <location>
        <begin position="1"/>
        <end position="12"/>
    </location>
</feature>
<sequence length="27" mass="3169">MNTPMHPTSSLCKSEEEEGKEDQKIYR</sequence>
<dbReference type="Proteomes" id="UP000265520">
    <property type="component" value="Unassembled WGS sequence"/>
</dbReference>
<name>A0A392W1C5_9FABA</name>
<keyword evidence="3" id="KW-1185">Reference proteome</keyword>
<evidence type="ECO:0000256" key="1">
    <source>
        <dbReference type="SAM" id="MobiDB-lite"/>
    </source>
</evidence>
<evidence type="ECO:0000313" key="3">
    <source>
        <dbReference type="Proteomes" id="UP000265520"/>
    </source>
</evidence>